<dbReference type="RefSeq" id="WP_186557866.1">
    <property type="nucleotide sequence ID" value="NZ_JACNMF010000001.1"/>
</dbReference>
<evidence type="ECO:0000313" key="1">
    <source>
        <dbReference type="EMBL" id="MBC3756846.1"/>
    </source>
</evidence>
<dbReference type="Proteomes" id="UP000656244">
    <property type="component" value="Unassembled WGS sequence"/>
</dbReference>
<comment type="caution">
    <text evidence="1">The sequence shown here is derived from an EMBL/GenBank/DDBJ whole genome shotgun (WGS) entry which is preliminary data.</text>
</comment>
<proteinExistence type="predicted"/>
<dbReference type="PROSITE" id="PS51257">
    <property type="entry name" value="PROKAR_LIPOPROTEIN"/>
    <property type="match status" value="1"/>
</dbReference>
<reference evidence="1" key="1">
    <citation type="submission" date="2020-08" db="EMBL/GenBank/DDBJ databases">
        <title>Hyunsoonleella sp. strain SJ7 genome sequencing and assembly.</title>
        <authorList>
            <person name="Kim I."/>
        </authorList>
    </citation>
    <scope>NUCLEOTIDE SEQUENCE</scope>
    <source>
        <strain evidence="1">SJ7</strain>
    </source>
</reference>
<name>A0A923KFU7_9FLAO</name>
<dbReference type="EMBL" id="JACNMF010000001">
    <property type="protein sequence ID" value="MBC3756846.1"/>
    <property type="molecule type" value="Genomic_DNA"/>
</dbReference>
<protein>
    <submittedName>
        <fullName evidence="1">Uncharacterized protein</fullName>
    </submittedName>
</protein>
<organism evidence="1 2">
    <name type="scientific">Hyunsoonleella aquatilis</name>
    <dbReference type="NCBI Taxonomy" id="2762758"/>
    <lineage>
        <taxon>Bacteria</taxon>
        <taxon>Pseudomonadati</taxon>
        <taxon>Bacteroidota</taxon>
        <taxon>Flavobacteriia</taxon>
        <taxon>Flavobacteriales</taxon>
        <taxon>Flavobacteriaceae</taxon>
    </lineage>
</organism>
<dbReference type="AlphaFoldDB" id="A0A923KFU7"/>
<keyword evidence="2" id="KW-1185">Reference proteome</keyword>
<accession>A0A923KFU7</accession>
<sequence>MKSHYILLIICAFTFFACDELDELLFEEVEVTRSFTRSVFIDEGAEEDPEADVGFAESGGENFFTNLEVEGIAISKDQIKKIEMQSVKYEYRNFSGNVDANLDSTFMFAVDLIGNTENFNTPNLNVAESDLFNTQYQLSGDFSKVNEVMSSAGIITYFYSGTLSHNPAMFEVRVTLTVRITVSIPVDEIEA</sequence>
<gene>
    <name evidence="1" type="ORF">H7U19_00415</name>
</gene>
<evidence type="ECO:0000313" key="2">
    <source>
        <dbReference type="Proteomes" id="UP000656244"/>
    </source>
</evidence>